<reference evidence="2" key="1">
    <citation type="submission" date="2018-10" db="EMBL/GenBank/DDBJ databases">
        <title>Schaedlerella arabinophila gen. nov. sp. nov., isolated from the mouse intestinal tract and comparative analysis with the genome of the closely related altered Schaedler flora strain ASF502.</title>
        <authorList>
            <person name="Miyake S."/>
            <person name="Soh M."/>
            <person name="Seedorf H."/>
        </authorList>
    </citation>
    <scope>NUCLEOTIDE SEQUENCE [LARGE SCALE GENOMIC DNA]</scope>
    <source>
        <strain evidence="2">DSM 106076</strain>
    </source>
</reference>
<feature type="domain" description="Spore protein YkvP/CgeB glycosyl transferase-like" evidence="1">
    <location>
        <begin position="243"/>
        <end position="384"/>
    </location>
</feature>
<dbReference type="Proteomes" id="UP000274920">
    <property type="component" value="Unassembled WGS sequence"/>
</dbReference>
<dbReference type="Pfam" id="PF13524">
    <property type="entry name" value="Glyco_trans_1_2"/>
    <property type="match status" value="1"/>
</dbReference>
<keyword evidence="2" id="KW-0808">Transferase</keyword>
<name>A0A3R8KX30_9FIRM</name>
<accession>A0A3R8KX30</accession>
<dbReference type="AlphaFoldDB" id="A0A3R8KX30"/>
<proteinExistence type="predicted"/>
<comment type="caution">
    <text evidence="2">The sequence shown here is derived from an EMBL/GenBank/DDBJ whole genome shotgun (WGS) entry which is preliminary data.</text>
</comment>
<evidence type="ECO:0000313" key="2">
    <source>
        <dbReference type="EMBL" id="RRK33711.1"/>
    </source>
</evidence>
<gene>
    <name evidence="2" type="ORF">EBB54_21870</name>
</gene>
<protein>
    <submittedName>
        <fullName evidence="2">Glycosyltransferase family 1 protein</fullName>
    </submittedName>
</protein>
<organism evidence="2 3">
    <name type="scientific">Schaedlerella arabinosiphila</name>
    <dbReference type="NCBI Taxonomy" id="2044587"/>
    <lineage>
        <taxon>Bacteria</taxon>
        <taxon>Bacillati</taxon>
        <taxon>Bacillota</taxon>
        <taxon>Clostridia</taxon>
        <taxon>Lachnospirales</taxon>
        <taxon>Lachnospiraceae</taxon>
        <taxon>Schaedlerella</taxon>
    </lineage>
</organism>
<dbReference type="InterPro" id="IPR055259">
    <property type="entry name" value="YkvP/CgeB_Glyco_trans-like"/>
</dbReference>
<sequence length="412" mass="47465">MRIALFYSEVESFNCFTDLLAAELHTLGHKTFILDLKNPPMESPHSFAHFSEFIAEKVDAAICFDGLGTREDIFIDIWNAYRTVVVDILMDPPLRFHPTLEKHPQNYLLFCCDRDHVEYVKKYFGQSVAFVDFMPHVGIMPDKNAPAIPYKEKKYDILFSGTYYRPESMLAKIEDLFEKGTDVYNFYLSIFECLIKDSSLTIEQAFYNVAKEKNVSLGEENLKILLGCSESIDWAIRMYQRDRVVKALADAGLELHLLGRGWENHSSAGYPNVHRIDDRIPYMETLAYMADARINLNVFPWFKAGTHDRIFNTLLQHSLPLTDSSRWITENFTDGEDIALYDLKHLELLPGIAEKLLHDTEHAEAIITRGYEKVLRHFTWKNCTDWILNAIHAASEAYSAPLSSASRIQSIR</sequence>
<dbReference type="EMBL" id="RHJS01000002">
    <property type="protein sequence ID" value="RRK33711.1"/>
    <property type="molecule type" value="Genomic_DNA"/>
</dbReference>
<keyword evidence="3" id="KW-1185">Reference proteome</keyword>
<dbReference type="RefSeq" id="WP_125128925.1">
    <property type="nucleotide sequence ID" value="NZ_RHJS01000002.1"/>
</dbReference>
<dbReference type="GO" id="GO:0016740">
    <property type="term" value="F:transferase activity"/>
    <property type="evidence" value="ECO:0007669"/>
    <property type="project" value="UniProtKB-KW"/>
</dbReference>
<evidence type="ECO:0000313" key="3">
    <source>
        <dbReference type="Proteomes" id="UP000274920"/>
    </source>
</evidence>
<evidence type="ECO:0000259" key="1">
    <source>
        <dbReference type="Pfam" id="PF13524"/>
    </source>
</evidence>